<dbReference type="Proteomes" id="UP001501563">
    <property type="component" value="Unassembled WGS sequence"/>
</dbReference>
<dbReference type="InterPro" id="IPR036291">
    <property type="entry name" value="NAD(P)-bd_dom_sf"/>
</dbReference>
<reference evidence="2" key="1">
    <citation type="journal article" date="2019" name="Int. J. Syst. Evol. Microbiol.">
        <title>The Global Catalogue of Microorganisms (GCM) 10K type strain sequencing project: providing services to taxonomists for standard genome sequencing and annotation.</title>
        <authorList>
            <consortium name="The Broad Institute Genomics Platform"/>
            <consortium name="The Broad Institute Genome Sequencing Center for Infectious Disease"/>
            <person name="Wu L."/>
            <person name="Ma J."/>
        </authorList>
    </citation>
    <scope>NUCLEOTIDE SEQUENCE [LARGE SCALE GENOMIC DNA]</scope>
    <source>
        <strain evidence="2">JCM 16578</strain>
    </source>
</reference>
<name>A0ABP7LB25_9ACTN</name>
<protein>
    <submittedName>
        <fullName evidence="1">SDR family NAD(P)-dependent oxidoreductase</fullName>
    </submittedName>
</protein>
<proteinExistence type="predicted"/>
<dbReference type="PANTHER" id="PTHR43976:SF9">
    <property type="entry name" value="OXIDOREDUCTASE"/>
    <property type="match status" value="1"/>
</dbReference>
<evidence type="ECO:0000313" key="2">
    <source>
        <dbReference type="Proteomes" id="UP001501563"/>
    </source>
</evidence>
<keyword evidence="2" id="KW-1185">Reference proteome</keyword>
<dbReference type="Pfam" id="PF00106">
    <property type="entry name" value="adh_short"/>
    <property type="match status" value="1"/>
</dbReference>
<sequence length="258" mass="27229">MTKTIFVTEGADGWGEYIARALADAGHTVYVGKGQAGIESRPMGTGSDDGTEAGCKGLRTIAFEALDQHSIAAAVREIVDEADGIDVVIYTSSPVTFGPAESFTPYQLSQVYDIGVLSVQRITRAVLPLMRERRDGLLIWIGASVDPGPAPFAGPGHAVRAALRQLATSYAAELAGFGIDATFLAYDPGYLLDTHAASAPFQPGDSDTAQAYRPVMEYGLTLPARQSLDPSVHARKVAECVIGIIDAPQGTRPAHVNL</sequence>
<dbReference type="Gene3D" id="3.40.50.720">
    <property type="entry name" value="NAD(P)-binding Rossmann-like Domain"/>
    <property type="match status" value="1"/>
</dbReference>
<comment type="caution">
    <text evidence="1">The sequence shown here is derived from an EMBL/GenBank/DDBJ whole genome shotgun (WGS) entry which is preliminary data.</text>
</comment>
<organism evidence="1 2">
    <name type="scientific">Streptomyces lannensis</name>
    <dbReference type="NCBI Taxonomy" id="766498"/>
    <lineage>
        <taxon>Bacteria</taxon>
        <taxon>Bacillati</taxon>
        <taxon>Actinomycetota</taxon>
        <taxon>Actinomycetes</taxon>
        <taxon>Kitasatosporales</taxon>
        <taxon>Streptomycetaceae</taxon>
        <taxon>Streptomyces</taxon>
    </lineage>
</organism>
<gene>
    <name evidence="1" type="ORF">GCM10022207_78510</name>
</gene>
<dbReference type="InterPro" id="IPR051911">
    <property type="entry name" value="SDR_oxidoreductase"/>
</dbReference>
<dbReference type="InterPro" id="IPR002347">
    <property type="entry name" value="SDR_fam"/>
</dbReference>
<dbReference type="RefSeq" id="WP_345553749.1">
    <property type="nucleotide sequence ID" value="NZ_BAAAZA010000039.1"/>
</dbReference>
<dbReference type="EMBL" id="BAAAZA010000039">
    <property type="protein sequence ID" value="GAA3898390.1"/>
    <property type="molecule type" value="Genomic_DNA"/>
</dbReference>
<dbReference type="PANTHER" id="PTHR43976">
    <property type="entry name" value="SHORT CHAIN DEHYDROGENASE"/>
    <property type="match status" value="1"/>
</dbReference>
<accession>A0ABP7LB25</accession>
<dbReference type="SUPFAM" id="SSF51735">
    <property type="entry name" value="NAD(P)-binding Rossmann-fold domains"/>
    <property type="match status" value="1"/>
</dbReference>
<evidence type="ECO:0000313" key="1">
    <source>
        <dbReference type="EMBL" id="GAA3898390.1"/>
    </source>
</evidence>